<proteinExistence type="predicted"/>
<protein>
    <submittedName>
        <fullName evidence="2">Bifunctional DNA primase/polymerase</fullName>
    </submittedName>
</protein>
<evidence type="ECO:0000259" key="1">
    <source>
        <dbReference type="SMART" id="SM00943"/>
    </source>
</evidence>
<reference evidence="2 3" key="1">
    <citation type="submission" date="2019-08" db="EMBL/GenBank/DDBJ databases">
        <title>Parahaliea maris sp. nov., isolated from the surface seawater.</title>
        <authorList>
            <person name="Liu Y."/>
        </authorList>
    </citation>
    <scope>NUCLEOTIDE SEQUENCE [LARGE SCALE GENOMIC DNA]</scope>
    <source>
        <strain evidence="2 3">HSLHS9</strain>
    </source>
</reference>
<dbReference type="EMBL" id="VRZA01000007">
    <property type="protein sequence ID" value="TXS90805.1"/>
    <property type="molecule type" value="Genomic_DNA"/>
</dbReference>
<feature type="domain" description="DNA primase/polymerase bifunctional N-terminal" evidence="1">
    <location>
        <begin position="24"/>
        <end position="152"/>
    </location>
</feature>
<sequence>MDPESESYLLSDKIEAAKNQLEKALIYFLAGFLVIPLYPNSKKTTRKWDPWLSHLCEAAIRDYWSRYPSHWIGFIVPEDLVVLDADSPEALAALYQIEESFDLEPGLVVKTRRGEHHYFRLEPGTPVRTQSIDCTKLPQGIDIKARRSMVVLP</sequence>
<organism evidence="2 3">
    <name type="scientific">Parahaliea maris</name>
    <dbReference type="NCBI Taxonomy" id="2716870"/>
    <lineage>
        <taxon>Bacteria</taxon>
        <taxon>Pseudomonadati</taxon>
        <taxon>Pseudomonadota</taxon>
        <taxon>Gammaproteobacteria</taxon>
        <taxon>Cellvibrionales</taxon>
        <taxon>Halieaceae</taxon>
        <taxon>Parahaliea</taxon>
    </lineage>
</organism>
<gene>
    <name evidence="2" type="ORF">FV139_17685</name>
</gene>
<dbReference type="AlphaFoldDB" id="A0A5C8ZR27"/>
<dbReference type="Pfam" id="PF09250">
    <property type="entry name" value="Prim-Pol"/>
    <property type="match status" value="1"/>
</dbReference>
<dbReference type="SMART" id="SM00943">
    <property type="entry name" value="Prim-Pol"/>
    <property type="match status" value="1"/>
</dbReference>
<dbReference type="InterPro" id="IPR015330">
    <property type="entry name" value="DNA_primase/pol_bifunc_N"/>
</dbReference>
<accession>A0A5C8ZR27</accession>
<comment type="caution">
    <text evidence="2">The sequence shown here is derived from an EMBL/GenBank/DDBJ whole genome shotgun (WGS) entry which is preliminary data.</text>
</comment>
<evidence type="ECO:0000313" key="3">
    <source>
        <dbReference type="Proteomes" id="UP000321039"/>
    </source>
</evidence>
<keyword evidence="3" id="KW-1185">Reference proteome</keyword>
<dbReference type="RefSeq" id="WP_148069804.1">
    <property type="nucleotide sequence ID" value="NZ_VRZA01000007.1"/>
</dbReference>
<name>A0A5C8ZR27_9GAMM</name>
<dbReference type="SUPFAM" id="SSF56747">
    <property type="entry name" value="Prim-pol domain"/>
    <property type="match status" value="1"/>
</dbReference>
<dbReference type="Proteomes" id="UP000321039">
    <property type="component" value="Unassembled WGS sequence"/>
</dbReference>
<evidence type="ECO:0000313" key="2">
    <source>
        <dbReference type="EMBL" id="TXS90805.1"/>
    </source>
</evidence>